<evidence type="ECO:0000256" key="4">
    <source>
        <dbReference type="ARBA" id="ARBA00023125"/>
    </source>
</evidence>
<accession>A0AB40BUM8</accession>
<dbReference type="GO" id="GO:0003677">
    <property type="term" value="F:DNA binding"/>
    <property type="evidence" value="ECO:0007669"/>
    <property type="project" value="UniProtKB-KW"/>
</dbReference>
<evidence type="ECO:0000256" key="1">
    <source>
        <dbReference type="ARBA" id="ARBA00022723"/>
    </source>
</evidence>
<feature type="domain" description="C3H1-type" evidence="6">
    <location>
        <begin position="74"/>
        <end position="102"/>
    </location>
</feature>
<dbReference type="InterPro" id="IPR045234">
    <property type="entry name" value="Unkempt-like"/>
</dbReference>
<evidence type="ECO:0000256" key="5">
    <source>
        <dbReference type="PROSITE-ProRule" id="PRU00723"/>
    </source>
</evidence>
<keyword evidence="1 5" id="KW-0479">Metal-binding</keyword>
<keyword evidence="7" id="KW-1185">Reference proteome</keyword>
<feature type="zinc finger region" description="C3H1-type" evidence="5">
    <location>
        <begin position="74"/>
        <end position="102"/>
    </location>
</feature>
<protein>
    <submittedName>
        <fullName evidence="8">Zinc finger CCCH domain-containing protein 23-like</fullName>
    </submittedName>
</protein>
<evidence type="ECO:0000259" key="6">
    <source>
        <dbReference type="PROSITE" id="PS50103"/>
    </source>
</evidence>
<sequence length="221" mass="25146">MAPARRLPPRKLLLDDDSLDSAHDRALDPYSSDDFRIYDFKVRRCVRGRSHDWTDCPFVHPGEKARRRDPRRFPYSGTPCPDFRRDGSCPRGDACNLAHGVFESWLHPARYRTMPCKDGIQCRRKVCFFAHTPSQLRVLWPSSPTSTLLGVSRFSPPRSPSVSPPVSPSIGWYASEERDALKVFDDLFSALERMALAERCSAAEKDGCCGPDLEWVDELLM</sequence>
<evidence type="ECO:0000313" key="7">
    <source>
        <dbReference type="Proteomes" id="UP001515500"/>
    </source>
</evidence>
<name>A0AB40BUM8_DIOCR</name>
<dbReference type="InterPro" id="IPR000571">
    <property type="entry name" value="Znf_CCCH"/>
</dbReference>
<evidence type="ECO:0000256" key="2">
    <source>
        <dbReference type="ARBA" id="ARBA00022771"/>
    </source>
</evidence>
<keyword evidence="4" id="KW-0238">DNA-binding</keyword>
<dbReference type="Pfam" id="PF00642">
    <property type="entry name" value="zf-CCCH"/>
    <property type="match status" value="1"/>
</dbReference>
<dbReference type="Gene3D" id="3.30.1370.210">
    <property type="match status" value="1"/>
</dbReference>
<proteinExistence type="predicted"/>
<gene>
    <name evidence="8" type="primary">LOC120267533</name>
</gene>
<dbReference type="Proteomes" id="UP001515500">
    <property type="component" value="Chromosome 8"/>
</dbReference>
<keyword evidence="2 5" id="KW-0863">Zinc-finger</keyword>
<dbReference type="SUPFAM" id="SSF90229">
    <property type="entry name" value="CCCH zinc finger"/>
    <property type="match status" value="1"/>
</dbReference>
<dbReference type="InterPro" id="IPR036855">
    <property type="entry name" value="Znf_CCCH_sf"/>
</dbReference>
<organism evidence="7 8">
    <name type="scientific">Dioscorea cayennensis subsp. rotundata</name>
    <name type="common">White Guinea yam</name>
    <name type="synonym">Dioscorea rotundata</name>
    <dbReference type="NCBI Taxonomy" id="55577"/>
    <lineage>
        <taxon>Eukaryota</taxon>
        <taxon>Viridiplantae</taxon>
        <taxon>Streptophyta</taxon>
        <taxon>Embryophyta</taxon>
        <taxon>Tracheophyta</taxon>
        <taxon>Spermatophyta</taxon>
        <taxon>Magnoliopsida</taxon>
        <taxon>Liliopsida</taxon>
        <taxon>Dioscoreales</taxon>
        <taxon>Dioscoreaceae</taxon>
        <taxon>Dioscorea</taxon>
    </lineage>
</organism>
<keyword evidence="3 5" id="KW-0862">Zinc</keyword>
<dbReference type="Pfam" id="PF25512">
    <property type="entry name" value="zf-CCCH_AtC3H23"/>
    <property type="match status" value="1"/>
</dbReference>
<evidence type="ECO:0000313" key="8">
    <source>
        <dbReference type="RefSeq" id="XP_039131147.1"/>
    </source>
</evidence>
<dbReference type="AlphaFoldDB" id="A0AB40BUM8"/>
<evidence type="ECO:0000256" key="3">
    <source>
        <dbReference type="ARBA" id="ARBA00022833"/>
    </source>
</evidence>
<dbReference type="GeneID" id="120267533"/>
<dbReference type="PROSITE" id="PS50103">
    <property type="entry name" value="ZF_C3H1"/>
    <property type="match status" value="1"/>
</dbReference>
<dbReference type="PANTHER" id="PTHR14493">
    <property type="entry name" value="UNKEMPT FAMILY MEMBER"/>
    <property type="match status" value="1"/>
</dbReference>
<dbReference type="SMART" id="SM00356">
    <property type="entry name" value="ZnF_C3H1"/>
    <property type="match status" value="2"/>
</dbReference>
<dbReference type="GO" id="GO:0008270">
    <property type="term" value="F:zinc ion binding"/>
    <property type="evidence" value="ECO:0007669"/>
    <property type="project" value="UniProtKB-KW"/>
</dbReference>
<dbReference type="PANTHER" id="PTHR14493:SF90">
    <property type="entry name" value="ZINC FINGER CCCH DOMAIN-CONTAINING PROTEIN 2"/>
    <property type="match status" value="1"/>
</dbReference>
<reference evidence="8" key="1">
    <citation type="submission" date="2025-08" db="UniProtKB">
        <authorList>
            <consortium name="RefSeq"/>
        </authorList>
    </citation>
    <scope>IDENTIFICATION</scope>
</reference>
<dbReference type="InterPro" id="IPR057444">
    <property type="entry name" value="Znf-CCCH_AtC3H23-like"/>
</dbReference>
<dbReference type="RefSeq" id="XP_039131147.1">
    <property type="nucleotide sequence ID" value="XM_039275213.1"/>
</dbReference>